<keyword evidence="2" id="KW-1185">Reference proteome</keyword>
<dbReference type="PANTHER" id="PTHR35564">
    <property type="match status" value="1"/>
</dbReference>
<reference evidence="1 2" key="1">
    <citation type="submission" date="2024-08" db="EMBL/GenBank/DDBJ databases">
        <authorList>
            <person name="Lu H."/>
        </authorList>
    </citation>
    <scope>NUCLEOTIDE SEQUENCE [LARGE SCALE GENOMIC DNA]</scope>
    <source>
        <strain evidence="1 2">BYS180W</strain>
    </source>
</reference>
<evidence type="ECO:0000313" key="1">
    <source>
        <dbReference type="EMBL" id="MFG6447440.1"/>
    </source>
</evidence>
<name>A0ABW7FSZ0_9BURK</name>
<dbReference type="Proteomes" id="UP001606099">
    <property type="component" value="Unassembled WGS sequence"/>
</dbReference>
<gene>
    <name evidence="1" type="primary">tssG</name>
    <name evidence="1" type="ORF">ACG0Z6_04180</name>
</gene>
<accession>A0ABW7FSZ0</accession>
<protein>
    <submittedName>
        <fullName evidence="1">Type VI secretion system baseplate subunit TssG</fullName>
    </submittedName>
</protein>
<proteinExistence type="predicted"/>
<sequence length="349" mass="38133">MSALPRATLPPSAEQAPWAQAFLPLLRRVAALRSDLPGVGEALRPSAEAFRIGQTASLSFAPREIAALQEQAGKLMLTLYGLGMLGPQGPLPLHMTDQVRERVDTKRDHTLNHFLDLFHHRALSHFYRAWAQSQAAAGLDRASEESFSNYVARLCGDEPELAQGLALPTHARWATTAHRVRQARNPDGLAAAVAQFFGISVKLQEHCLQWMRLAPEDESHMGSPGPASVMGQGAVAGEAIPDRQSRFRLVLGPLTLEQYLRFTPEGHRGARDLPALVELVRAFIGFEYAWEVELLVHRHSAPPCHLGDAQQLGWSTWMGTPDAAHSAPISGMVFEPEHSLPPAHAPSSP</sequence>
<dbReference type="EMBL" id="JBIGHZ010000002">
    <property type="protein sequence ID" value="MFG6447440.1"/>
    <property type="molecule type" value="Genomic_DNA"/>
</dbReference>
<organism evidence="1 2">
    <name type="scientific">Roseateles rivi</name>
    <dbReference type="NCBI Taxonomy" id="3299028"/>
    <lineage>
        <taxon>Bacteria</taxon>
        <taxon>Pseudomonadati</taxon>
        <taxon>Pseudomonadota</taxon>
        <taxon>Betaproteobacteria</taxon>
        <taxon>Burkholderiales</taxon>
        <taxon>Sphaerotilaceae</taxon>
        <taxon>Roseateles</taxon>
    </lineage>
</organism>
<comment type="caution">
    <text evidence="1">The sequence shown here is derived from an EMBL/GenBank/DDBJ whole genome shotgun (WGS) entry which is preliminary data.</text>
</comment>
<dbReference type="InterPro" id="IPR010732">
    <property type="entry name" value="T6SS_TssG-like"/>
</dbReference>
<dbReference type="PANTHER" id="PTHR35564:SF4">
    <property type="entry name" value="CYTOPLASMIC PROTEIN"/>
    <property type="match status" value="1"/>
</dbReference>
<dbReference type="RefSeq" id="WP_394458842.1">
    <property type="nucleotide sequence ID" value="NZ_JBIGHZ010000002.1"/>
</dbReference>
<dbReference type="Pfam" id="PF06996">
    <property type="entry name" value="T6SS_TssG"/>
    <property type="match status" value="1"/>
</dbReference>
<evidence type="ECO:0000313" key="2">
    <source>
        <dbReference type="Proteomes" id="UP001606099"/>
    </source>
</evidence>
<dbReference type="NCBIfam" id="TIGR03347">
    <property type="entry name" value="VI_chp_1"/>
    <property type="match status" value="1"/>
</dbReference>